<organism evidence="1">
    <name type="scientific">Anguilla anguilla</name>
    <name type="common">European freshwater eel</name>
    <name type="synonym">Muraena anguilla</name>
    <dbReference type="NCBI Taxonomy" id="7936"/>
    <lineage>
        <taxon>Eukaryota</taxon>
        <taxon>Metazoa</taxon>
        <taxon>Chordata</taxon>
        <taxon>Craniata</taxon>
        <taxon>Vertebrata</taxon>
        <taxon>Euteleostomi</taxon>
        <taxon>Actinopterygii</taxon>
        <taxon>Neopterygii</taxon>
        <taxon>Teleostei</taxon>
        <taxon>Anguilliformes</taxon>
        <taxon>Anguillidae</taxon>
        <taxon>Anguilla</taxon>
    </lineage>
</organism>
<sequence length="62" mass="6906">MSLLTNIQQFKRSIDLSTMGFSGQAFRQVKPLICVMGAMTVSRCPLVAGRDIANFRLHSKCM</sequence>
<reference evidence="1" key="1">
    <citation type="submission" date="2014-11" db="EMBL/GenBank/DDBJ databases">
        <authorList>
            <person name="Amaro Gonzalez C."/>
        </authorList>
    </citation>
    <scope>NUCLEOTIDE SEQUENCE</scope>
</reference>
<dbReference type="AlphaFoldDB" id="A0A0E9X1A4"/>
<accession>A0A0E9X1A4</accession>
<dbReference type="EMBL" id="GBXM01013104">
    <property type="protein sequence ID" value="JAH95473.1"/>
    <property type="molecule type" value="Transcribed_RNA"/>
</dbReference>
<evidence type="ECO:0000313" key="1">
    <source>
        <dbReference type="EMBL" id="JAH95473.1"/>
    </source>
</evidence>
<proteinExistence type="predicted"/>
<protein>
    <submittedName>
        <fullName evidence="1">Uncharacterized protein</fullName>
    </submittedName>
</protein>
<name>A0A0E9X1A4_ANGAN</name>
<reference evidence="1" key="2">
    <citation type="journal article" date="2015" name="Fish Shellfish Immunol.">
        <title>Early steps in the European eel (Anguilla anguilla)-Vibrio vulnificus interaction in the gills: Role of the RtxA13 toxin.</title>
        <authorList>
            <person name="Callol A."/>
            <person name="Pajuelo D."/>
            <person name="Ebbesson L."/>
            <person name="Teles M."/>
            <person name="MacKenzie S."/>
            <person name="Amaro C."/>
        </authorList>
    </citation>
    <scope>NUCLEOTIDE SEQUENCE</scope>
</reference>